<organism evidence="1">
    <name type="scientific">viral metagenome</name>
    <dbReference type="NCBI Taxonomy" id="1070528"/>
    <lineage>
        <taxon>unclassified sequences</taxon>
        <taxon>metagenomes</taxon>
        <taxon>organismal metagenomes</taxon>
    </lineage>
</organism>
<dbReference type="EMBL" id="MN739193">
    <property type="protein sequence ID" value="QHS92873.1"/>
    <property type="molecule type" value="Genomic_DNA"/>
</dbReference>
<accession>A0A6C0BNN1</accession>
<dbReference type="AlphaFoldDB" id="A0A6C0BNN1"/>
<reference evidence="1" key="1">
    <citation type="journal article" date="2020" name="Nature">
        <title>Giant virus diversity and host interactions through global metagenomics.</title>
        <authorList>
            <person name="Schulz F."/>
            <person name="Roux S."/>
            <person name="Paez-Espino D."/>
            <person name="Jungbluth S."/>
            <person name="Walsh D.A."/>
            <person name="Denef V.J."/>
            <person name="McMahon K.D."/>
            <person name="Konstantinidis K.T."/>
            <person name="Eloe-Fadrosh E.A."/>
            <person name="Kyrpides N.C."/>
            <person name="Woyke T."/>
        </authorList>
    </citation>
    <scope>NUCLEOTIDE SEQUENCE</scope>
    <source>
        <strain evidence="1">GVMAG-M-3300017651-5</strain>
    </source>
</reference>
<protein>
    <submittedName>
        <fullName evidence="1">Uncharacterized protein</fullName>
    </submittedName>
</protein>
<name>A0A6C0BNN1_9ZZZZ</name>
<proteinExistence type="predicted"/>
<evidence type="ECO:0000313" key="1">
    <source>
        <dbReference type="EMBL" id="QHS92873.1"/>
    </source>
</evidence>
<sequence length="85" mass="9606">MCGSPHGLHPYGPNSRQYHSLWNTVRIIIQPSSNSSNLPGSQLSSLQCNLSSNLNNQLIRTSPMYIAYILRHSDQIESPHRQHPQ</sequence>